<evidence type="ECO:0000313" key="2">
    <source>
        <dbReference type="EMBL" id="ATQ69162.1"/>
    </source>
</evidence>
<dbReference type="KEGG" id="mtw:CQW49_15695"/>
<feature type="transmembrane region" description="Helical" evidence="1">
    <location>
        <begin position="19"/>
        <end position="38"/>
    </location>
</feature>
<feature type="transmembrane region" description="Helical" evidence="1">
    <location>
        <begin position="58"/>
        <end position="80"/>
    </location>
</feature>
<organism evidence="2 3">
    <name type="scientific">Methylosinus trichosporium (strain ATCC 35070 / NCIMB 11131 / UNIQEM 75 / OB3b)</name>
    <dbReference type="NCBI Taxonomy" id="595536"/>
    <lineage>
        <taxon>Bacteria</taxon>
        <taxon>Pseudomonadati</taxon>
        <taxon>Pseudomonadota</taxon>
        <taxon>Alphaproteobacteria</taxon>
        <taxon>Hyphomicrobiales</taxon>
        <taxon>Methylocystaceae</taxon>
        <taxon>Methylosinus</taxon>
    </lineage>
</organism>
<reference evidence="3" key="1">
    <citation type="submission" date="2017-10" db="EMBL/GenBank/DDBJ databases">
        <title>Completed PacBio SMRT sequence of Methylosinus trichosporium OB3b reveals presence of a third large plasmid.</title>
        <authorList>
            <person name="Charles T.C."/>
            <person name="Lynch M.D.J."/>
            <person name="Heil J.R."/>
            <person name="Cheng J."/>
        </authorList>
    </citation>
    <scope>NUCLEOTIDE SEQUENCE [LARGE SCALE GENOMIC DNA]</scope>
    <source>
        <strain evidence="3">OB3b</strain>
    </source>
</reference>
<name>A0A2D2D2E4_METT3</name>
<gene>
    <name evidence="2" type="ORF">CQW49_15695</name>
</gene>
<keyword evidence="1" id="KW-0472">Membrane</keyword>
<proteinExistence type="predicted"/>
<dbReference type="EMBL" id="CP023737">
    <property type="protein sequence ID" value="ATQ69162.1"/>
    <property type="molecule type" value="Genomic_DNA"/>
</dbReference>
<dbReference type="Proteomes" id="UP000230709">
    <property type="component" value="Chromosome"/>
</dbReference>
<evidence type="ECO:0000313" key="3">
    <source>
        <dbReference type="Proteomes" id="UP000230709"/>
    </source>
</evidence>
<keyword evidence="3" id="KW-1185">Reference proteome</keyword>
<protein>
    <submittedName>
        <fullName evidence="2">Uncharacterized protein</fullName>
    </submittedName>
</protein>
<dbReference type="AlphaFoldDB" id="A0A2D2D2E4"/>
<sequence length="87" mass="10420">MTDEPPKDPIPRFLASRQLVFFTAVILAMWVFVTFFFRNPYQQAVEFGYYDKHPYDEGMVWTYVLIVVPMIGLGAALLWWQRRSQRR</sequence>
<evidence type="ECO:0000256" key="1">
    <source>
        <dbReference type="SAM" id="Phobius"/>
    </source>
</evidence>
<keyword evidence="1" id="KW-1133">Transmembrane helix</keyword>
<accession>A0A2D2D2E4</accession>
<keyword evidence="1" id="KW-0812">Transmembrane</keyword>
<dbReference type="RefSeq" id="WP_003610124.1">
    <property type="nucleotide sequence ID" value="NZ_ADVE02000001.1"/>
</dbReference>